<protein>
    <submittedName>
        <fullName evidence="1">Uncharacterized protein</fullName>
    </submittedName>
</protein>
<evidence type="ECO:0000313" key="1">
    <source>
        <dbReference type="EMBL" id="TEU30594.1"/>
    </source>
</evidence>
<sequence length="330" mass="38495">MAPPPKAPQPPALVELPSRQFYTLKEAATELNRLYGRTDIDENYILQLASIGKIAVQWRFTPEDGEVYHLIPHWYDWPENFDAIDFYYLQNHCVGIFENMPFLDLGTYRINELIFEDSLNIDRLFIENCFDAKNQYFLQSPEIVRGFDFKLVCIGSDVKDKFIDMGLLNLSTKLFHSYDSPEFLSDRAREEDERIIFCFKDEAFQHELIKEHLVEIDVYKKDLYVLGYDIDLIKQGKFRNREDLSVMAAKQQETLMARRDSTPQKQERPSDQRRQVLAALRHMAQCNTGQPYKDAEVLLAYAATKGLDMPANVKTIAKHIYPDQNIIDSD</sequence>
<dbReference type="RefSeq" id="WP_134243148.1">
    <property type="nucleotide sequence ID" value="NZ_SNTY01000006.1"/>
</dbReference>
<proteinExistence type="predicted"/>
<comment type="caution">
    <text evidence="1">The sequence shown here is derived from an EMBL/GenBank/DDBJ whole genome shotgun (WGS) entry which is preliminary data.</text>
</comment>
<accession>A0A4Y7XFS1</accession>
<evidence type="ECO:0000313" key="2">
    <source>
        <dbReference type="Proteomes" id="UP000297834"/>
    </source>
</evidence>
<name>A0A4Y7XFS1_9GAMM</name>
<gene>
    <name evidence="1" type="ORF">E2B99_00990</name>
</gene>
<reference evidence="1 2" key="1">
    <citation type="submission" date="2019-03" db="EMBL/GenBank/DDBJ databases">
        <title>Alkanindiges illinoisensis: a potential pathogenic isolated from ascites of a gastric cancer patient with abdominal metastasis.</title>
        <authorList>
            <person name="Hu X."/>
            <person name="Yang B."/>
            <person name="Yan X."/>
            <person name="Lin L."/>
            <person name="Zhao H."/>
            <person name="Zhou F."/>
            <person name="Su B."/>
            <person name="Chen J."/>
            <person name="Rui Y."/>
            <person name="Wang Q."/>
            <person name="Zheng L."/>
        </authorList>
    </citation>
    <scope>NUCLEOTIDE SEQUENCE [LARGE SCALE GENOMIC DNA]</scope>
    <source>
        <strain evidence="1 2">NFYY 23406</strain>
    </source>
</reference>
<keyword evidence="2" id="KW-1185">Reference proteome</keyword>
<organism evidence="1 2">
    <name type="scientific">Alkanindiges illinoisensis</name>
    <dbReference type="NCBI Taxonomy" id="197183"/>
    <lineage>
        <taxon>Bacteria</taxon>
        <taxon>Pseudomonadati</taxon>
        <taxon>Pseudomonadota</taxon>
        <taxon>Gammaproteobacteria</taxon>
        <taxon>Moraxellales</taxon>
        <taxon>Moraxellaceae</taxon>
        <taxon>Alkanindiges</taxon>
    </lineage>
</organism>
<dbReference type="EMBL" id="SNTY01000006">
    <property type="protein sequence ID" value="TEU30594.1"/>
    <property type="molecule type" value="Genomic_DNA"/>
</dbReference>
<dbReference type="Proteomes" id="UP000297834">
    <property type="component" value="Unassembled WGS sequence"/>
</dbReference>
<dbReference type="AlphaFoldDB" id="A0A4Y7XFS1"/>